<proteinExistence type="predicted"/>
<dbReference type="GeneID" id="127142649"/>
<keyword evidence="1" id="KW-0812">Transmembrane</keyword>
<name>A0AAJ8B840_LATCA</name>
<accession>A0AAJ8B840</accession>
<dbReference type="PANTHER" id="PTHR34488">
    <property type="entry name" value="SI:CH211-245H14.1-RELATED"/>
    <property type="match status" value="1"/>
</dbReference>
<organism evidence="2 3">
    <name type="scientific">Lates calcarifer</name>
    <name type="common">Barramundi</name>
    <name type="synonym">Holocentrus calcarifer</name>
    <dbReference type="NCBI Taxonomy" id="8187"/>
    <lineage>
        <taxon>Eukaryota</taxon>
        <taxon>Metazoa</taxon>
        <taxon>Chordata</taxon>
        <taxon>Craniata</taxon>
        <taxon>Vertebrata</taxon>
        <taxon>Euteleostomi</taxon>
        <taxon>Actinopterygii</taxon>
        <taxon>Neopterygii</taxon>
        <taxon>Teleostei</taxon>
        <taxon>Neoteleostei</taxon>
        <taxon>Acanthomorphata</taxon>
        <taxon>Carangaria</taxon>
        <taxon>Carangaria incertae sedis</taxon>
        <taxon>Centropomidae</taxon>
        <taxon>Lates</taxon>
    </lineage>
</organism>
<evidence type="ECO:0000313" key="2">
    <source>
        <dbReference type="Proteomes" id="UP000694890"/>
    </source>
</evidence>
<protein>
    <submittedName>
        <fullName evidence="3">Uncharacterized protein LOC127142649 isoform X1</fullName>
    </submittedName>
</protein>
<dbReference type="RefSeq" id="XP_050927696.1">
    <property type="nucleotide sequence ID" value="XM_051071739.1"/>
</dbReference>
<keyword evidence="1" id="KW-1133">Transmembrane helix</keyword>
<reference evidence="3" key="1">
    <citation type="submission" date="2025-08" db="UniProtKB">
        <authorList>
            <consortium name="RefSeq"/>
        </authorList>
    </citation>
    <scope>IDENTIFICATION</scope>
    <source>
        <tissue evidence="3">Brain</tissue>
    </source>
</reference>
<sequence length="229" mass="25924">MSLCTSCYVVTGKTKSESAARTGSSCHYCIGESRTDMPETSERNYEAIPDTSMAQTTSMKNFYVHLAGKTNDAHHDFVRKLKSYGFTQVSSHDHCDYCVVFCPIASRVGTDVAEALERSPAGKPIILVVMHHTFDRDHVVAESRRLVDNQDVTVTVDYLFYEKNLLQCKRNDISWGEIEKTLGIPRVRSRLTDLIQQLSHQRWIWIGLLFGLGILVILAVIVFNLLKKH</sequence>
<dbReference type="AlphaFoldDB" id="A0AAJ8B840"/>
<dbReference type="KEGG" id="lcf:127142649"/>
<dbReference type="Proteomes" id="UP000694890">
    <property type="component" value="Linkage group LG7_1"/>
</dbReference>
<gene>
    <name evidence="3" type="primary">LOC127142649</name>
</gene>
<dbReference type="PANTHER" id="PTHR34488:SF1">
    <property type="entry name" value="SI:CH211-245H14.1-RELATED"/>
    <property type="match status" value="1"/>
</dbReference>
<feature type="transmembrane region" description="Helical" evidence="1">
    <location>
        <begin position="203"/>
        <end position="226"/>
    </location>
</feature>
<evidence type="ECO:0000256" key="1">
    <source>
        <dbReference type="SAM" id="Phobius"/>
    </source>
</evidence>
<keyword evidence="1" id="KW-0472">Membrane</keyword>
<evidence type="ECO:0000313" key="3">
    <source>
        <dbReference type="RefSeq" id="XP_050927696.1"/>
    </source>
</evidence>